<reference evidence="5" key="1">
    <citation type="journal article" date="2019" name="Int. J. Syst. Evol. Microbiol.">
        <title>The Global Catalogue of Microorganisms (GCM) 10K type strain sequencing project: providing services to taxonomists for standard genome sequencing and annotation.</title>
        <authorList>
            <consortium name="The Broad Institute Genomics Platform"/>
            <consortium name="The Broad Institute Genome Sequencing Center for Infectious Disease"/>
            <person name="Wu L."/>
            <person name="Ma J."/>
        </authorList>
    </citation>
    <scope>NUCLEOTIDE SEQUENCE [LARGE SCALE GENOMIC DNA]</scope>
    <source>
        <strain evidence="5">KCTC 22245</strain>
    </source>
</reference>
<keyword evidence="2" id="KW-0732">Signal</keyword>
<dbReference type="PROSITE" id="PS51257">
    <property type="entry name" value="PROKAR_LIPOPROTEIN"/>
    <property type="match status" value="1"/>
</dbReference>
<proteinExistence type="predicted"/>
<dbReference type="InterPro" id="IPR051781">
    <property type="entry name" value="Metallo-dep_Hydrolase"/>
</dbReference>
<dbReference type="InterPro" id="IPR032466">
    <property type="entry name" value="Metal_Hydrolase"/>
</dbReference>
<evidence type="ECO:0000313" key="4">
    <source>
        <dbReference type="EMBL" id="MFC3303181.1"/>
    </source>
</evidence>
<dbReference type="PANTHER" id="PTHR43135:SF3">
    <property type="entry name" value="ALPHA-D-RIBOSE 1-METHYLPHOSPHONATE 5-TRIPHOSPHATE DIPHOSPHATASE"/>
    <property type="match status" value="1"/>
</dbReference>
<dbReference type="SUPFAM" id="SSF51338">
    <property type="entry name" value="Composite domain of metallo-dependent hydrolases"/>
    <property type="match status" value="1"/>
</dbReference>
<feature type="domain" description="Amidohydrolase-related" evidence="3">
    <location>
        <begin position="143"/>
        <end position="476"/>
    </location>
</feature>
<comment type="caution">
    <text evidence="4">The sequence shown here is derived from an EMBL/GenBank/DDBJ whole genome shotgun (WGS) entry which is preliminary data.</text>
</comment>
<dbReference type="EMBL" id="JBHRVA010000003">
    <property type="protein sequence ID" value="MFC3303181.1"/>
    <property type="molecule type" value="Genomic_DNA"/>
</dbReference>
<dbReference type="Gene3D" id="1.20.58.520">
    <property type="entry name" value="Amidohydrolase"/>
    <property type="match status" value="1"/>
</dbReference>
<evidence type="ECO:0000313" key="5">
    <source>
        <dbReference type="Proteomes" id="UP001595607"/>
    </source>
</evidence>
<dbReference type="Gene3D" id="3.30.110.90">
    <property type="entry name" value="Amidohydrolase"/>
    <property type="match status" value="1"/>
</dbReference>
<dbReference type="SUPFAM" id="SSF51556">
    <property type="entry name" value="Metallo-dependent hydrolases"/>
    <property type="match status" value="1"/>
</dbReference>
<feature type="chain" id="PRO_5045966306" evidence="2">
    <location>
        <begin position="18"/>
        <end position="510"/>
    </location>
</feature>
<feature type="region of interest" description="Disordered" evidence="1">
    <location>
        <begin position="30"/>
        <end position="64"/>
    </location>
</feature>
<organism evidence="4 5">
    <name type="scientific">Parvularcula lutaonensis</name>
    <dbReference type="NCBI Taxonomy" id="491923"/>
    <lineage>
        <taxon>Bacteria</taxon>
        <taxon>Pseudomonadati</taxon>
        <taxon>Pseudomonadota</taxon>
        <taxon>Alphaproteobacteria</taxon>
        <taxon>Parvularculales</taxon>
        <taxon>Parvularculaceae</taxon>
        <taxon>Parvularcula</taxon>
    </lineage>
</organism>
<evidence type="ECO:0000256" key="2">
    <source>
        <dbReference type="SAM" id="SignalP"/>
    </source>
</evidence>
<feature type="signal peptide" evidence="2">
    <location>
        <begin position="1"/>
        <end position="17"/>
    </location>
</feature>
<dbReference type="RefSeq" id="WP_189575479.1">
    <property type="nucleotide sequence ID" value="NZ_BMXU01000002.1"/>
</dbReference>
<evidence type="ECO:0000259" key="3">
    <source>
        <dbReference type="Pfam" id="PF01979"/>
    </source>
</evidence>
<accession>A0ABV7MCL4</accession>
<sequence>MNRISAALLGISALALAACDGVEWHIFQGDDEGAAGPEKVASQKTADVEDETEEVPASPARKPALGEAEGTFALTGARLLTMAGDPIARGTILIEDGRISAVGADLDIPRGMPVIDAGGLTIIPGLVDMHVHHFGEAEGPLYIANGVTTVRNLWGTVQTVSLDRGAADGDYPGPRVYTPGPLTDGPEPVWGDQSLVVTSPEMMRGAVRAQKAAGFTAVKLYETMTPEIYRAGVAEAKAQGMKIYTHTPRAMTVEEVIALEVDSLEHLEDVHNALLPDGYEGGDGRRDYLQRWAAADEDKMRDLARKFAEKGVANSATLEVSINRYRDMMDTERFFESEQGAYVAKGIRDWWQGSADRSRPWLTPELVNAARDKQLRFVKILHDEGAPVLIGTDTPNPFIVQGFSLHDEMASFRDAGFTEEEILDIATRKAAAFLDASEEFGQIREGLRADLVIVEGDPLADLSVLRKPAGVIAGGRLYDRAALDDMLAEARAAAENSYVETVDEETPTEE</sequence>
<dbReference type="Gene3D" id="3.40.50.10910">
    <property type="entry name" value="Amidohydrolase"/>
    <property type="match status" value="1"/>
</dbReference>
<gene>
    <name evidence="4" type="ORF">ACFONP_10610</name>
</gene>
<dbReference type="InterPro" id="IPR006680">
    <property type="entry name" value="Amidohydro-rel"/>
</dbReference>
<dbReference type="Pfam" id="PF01979">
    <property type="entry name" value="Amidohydro_1"/>
    <property type="match status" value="1"/>
</dbReference>
<protein>
    <submittedName>
        <fullName evidence="4">Amidohydrolase family protein</fullName>
    </submittedName>
</protein>
<keyword evidence="5" id="KW-1185">Reference proteome</keyword>
<dbReference type="PANTHER" id="PTHR43135">
    <property type="entry name" value="ALPHA-D-RIBOSE 1-METHYLPHOSPHONATE 5-TRIPHOSPHATE DIPHOSPHATASE"/>
    <property type="match status" value="1"/>
</dbReference>
<dbReference type="InterPro" id="IPR011059">
    <property type="entry name" value="Metal-dep_hydrolase_composite"/>
</dbReference>
<name>A0ABV7MCL4_9PROT</name>
<dbReference type="Gene3D" id="2.30.40.10">
    <property type="entry name" value="Urease, subunit C, domain 1"/>
    <property type="match status" value="1"/>
</dbReference>
<dbReference type="Proteomes" id="UP001595607">
    <property type="component" value="Unassembled WGS sequence"/>
</dbReference>
<evidence type="ECO:0000256" key="1">
    <source>
        <dbReference type="SAM" id="MobiDB-lite"/>
    </source>
</evidence>